<keyword evidence="4" id="KW-1185">Reference proteome</keyword>
<dbReference type="AlphaFoldDB" id="A0A1B1B0Z8"/>
<reference evidence="1 3" key="1">
    <citation type="submission" date="2016-06" db="EMBL/GenBank/DDBJ databases">
        <title>Complete genome sequence of Streptomyces griseochromogenes ATCC 14511, the Blasticidin S producer.</title>
        <authorList>
            <person name="Wu L."/>
        </authorList>
    </citation>
    <scope>NUCLEOTIDE SEQUENCE [LARGE SCALE GENOMIC DNA]</scope>
    <source>
        <strain evidence="1 3">ATCC 14511</strain>
    </source>
</reference>
<dbReference type="OrthoDB" id="9763288at2"/>
<accession>A0A1B1B0Z8</accession>
<dbReference type="EMBL" id="JAGGLP010000028">
    <property type="protein sequence ID" value="MBP2055338.1"/>
    <property type="molecule type" value="Genomic_DNA"/>
</dbReference>
<dbReference type="Proteomes" id="UP000092659">
    <property type="component" value="Chromosome"/>
</dbReference>
<dbReference type="KEGG" id="sgs:AVL59_25370"/>
<protein>
    <submittedName>
        <fullName evidence="1">Uncharacterized protein</fullName>
    </submittedName>
</protein>
<reference evidence="2 4" key="2">
    <citation type="submission" date="2021-03" db="EMBL/GenBank/DDBJ databases">
        <title>Genomic Encyclopedia of Type Strains, Phase IV (KMG-IV): sequencing the most valuable type-strain genomes for metagenomic binning, comparative biology and taxonomic classification.</title>
        <authorList>
            <person name="Goeker M."/>
        </authorList>
    </citation>
    <scope>NUCLEOTIDE SEQUENCE [LARGE SCALE GENOMIC DNA]</scope>
    <source>
        <strain evidence="2 4">DSM 40499</strain>
    </source>
</reference>
<evidence type="ECO:0000313" key="1">
    <source>
        <dbReference type="EMBL" id="ANP52421.1"/>
    </source>
</evidence>
<name>A0A1B1B0Z8_9ACTN</name>
<evidence type="ECO:0000313" key="2">
    <source>
        <dbReference type="EMBL" id="MBP2055338.1"/>
    </source>
</evidence>
<gene>
    <name evidence="1" type="ORF">AVL59_25370</name>
    <name evidence="2" type="ORF">J2Z21_008352</name>
</gene>
<organism evidence="1 3">
    <name type="scientific">Streptomyces griseochromogenes</name>
    <dbReference type="NCBI Taxonomy" id="68214"/>
    <lineage>
        <taxon>Bacteria</taxon>
        <taxon>Bacillati</taxon>
        <taxon>Actinomycetota</taxon>
        <taxon>Actinomycetes</taxon>
        <taxon>Kitasatosporales</taxon>
        <taxon>Streptomycetaceae</taxon>
        <taxon>Streptomyces</taxon>
    </lineage>
</organism>
<dbReference type="Proteomes" id="UP001519309">
    <property type="component" value="Unassembled WGS sequence"/>
</dbReference>
<proteinExistence type="predicted"/>
<dbReference type="EMBL" id="CP016279">
    <property type="protein sequence ID" value="ANP52421.1"/>
    <property type="molecule type" value="Genomic_DNA"/>
</dbReference>
<evidence type="ECO:0000313" key="3">
    <source>
        <dbReference type="Proteomes" id="UP000092659"/>
    </source>
</evidence>
<sequence>MVTPDSPTITVDIADDLVTLPVDGFFQRLAKALPPLIRFTLGPTLREHPKWGRRLPFSVPGYGAFASPGHVCRPDVLLTSQGPRICELDFVPSGRGWVLAGLVSDADRIAFLREFAHWYESMGSTRVYYATGTVTECREEVDLFSGALRDMLGFDITSINIDVDTPAPHGLVDRLFYRSELEHPLRTGGHRVVTAEPWLDSKMIFAVLHDASLTAVLEESIGAENLAFLRKACIESYLFDDVRSALESGALVPGDRSAWVLKATDVEERQCWGSRGVVLGRQRSDREWSALLRGEGPDREALGRWPILQRFERSSDFSALWNAGVEGKVPVAAPERLGKRPSPVTRRPASGRVNGRLGTYFLVSHESDRIFVPPLGPLCLRQHPLTHGTADSVTMSFRARGECARVLRAGLRS</sequence>
<evidence type="ECO:0000313" key="4">
    <source>
        <dbReference type="Proteomes" id="UP001519309"/>
    </source>
</evidence>
<dbReference type="RefSeq" id="WP_067308505.1">
    <property type="nucleotide sequence ID" value="NZ_CP016279.1"/>
</dbReference>